<keyword evidence="5" id="KW-0378">Hydrolase</keyword>
<evidence type="ECO:0000256" key="3">
    <source>
        <dbReference type="ARBA" id="ARBA00022676"/>
    </source>
</evidence>
<dbReference type="GO" id="GO:0009002">
    <property type="term" value="F:serine-type D-Ala-D-Ala carboxypeptidase activity"/>
    <property type="evidence" value="ECO:0007669"/>
    <property type="project" value="UniProtKB-EC"/>
</dbReference>
<dbReference type="Gene3D" id="1.10.3810.10">
    <property type="entry name" value="Biosynthetic peptidoglycan transglycosylase-like"/>
    <property type="match status" value="1"/>
</dbReference>
<evidence type="ECO:0000256" key="8">
    <source>
        <dbReference type="ARBA" id="ARBA00049902"/>
    </source>
</evidence>
<gene>
    <name evidence="13" type="ORF">EWH70_03975</name>
</gene>
<dbReference type="GO" id="GO:0009252">
    <property type="term" value="P:peptidoglycan biosynthetic process"/>
    <property type="evidence" value="ECO:0007669"/>
    <property type="project" value="TreeGrafter"/>
</dbReference>
<evidence type="ECO:0000256" key="7">
    <source>
        <dbReference type="ARBA" id="ARBA00034000"/>
    </source>
</evidence>
<dbReference type="PANTHER" id="PTHR32282:SF34">
    <property type="entry name" value="PENICILLIN-BINDING PROTEIN 1A"/>
    <property type="match status" value="1"/>
</dbReference>
<keyword evidence="10" id="KW-0812">Transmembrane</keyword>
<feature type="domain" description="Penicillin-binding protein transpeptidase" evidence="11">
    <location>
        <begin position="499"/>
        <end position="759"/>
    </location>
</feature>
<feature type="domain" description="Glycosyl transferase family 51" evidence="12">
    <location>
        <begin position="246"/>
        <end position="406"/>
    </location>
</feature>
<feature type="transmembrane region" description="Helical" evidence="10">
    <location>
        <begin position="188"/>
        <end position="211"/>
    </location>
</feature>
<evidence type="ECO:0000259" key="11">
    <source>
        <dbReference type="Pfam" id="PF00905"/>
    </source>
</evidence>
<evidence type="ECO:0000256" key="9">
    <source>
        <dbReference type="SAM" id="MobiDB-lite"/>
    </source>
</evidence>
<feature type="compositionally biased region" description="Pro residues" evidence="9">
    <location>
        <begin position="77"/>
        <end position="101"/>
    </location>
</feature>
<dbReference type="InterPro" id="IPR001460">
    <property type="entry name" value="PCN-bd_Tpept"/>
</dbReference>
<dbReference type="InterPro" id="IPR050396">
    <property type="entry name" value="Glycosyltr_51/Transpeptidase"/>
</dbReference>
<feature type="compositionally biased region" description="Basic and acidic residues" evidence="9">
    <location>
        <begin position="124"/>
        <end position="139"/>
    </location>
</feature>
<feature type="compositionally biased region" description="Basic and acidic residues" evidence="9">
    <location>
        <begin position="802"/>
        <end position="811"/>
    </location>
</feature>
<dbReference type="GO" id="GO:0008658">
    <property type="term" value="F:penicillin binding"/>
    <property type="evidence" value="ECO:0007669"/>
    <property type="project" value="InterPro"/>
</dbReference>
<feature type="compositionally biased region" description="Polar residues" evidence="9">
    <location>
        <begin position="870"/>
        <end position="879"/>
    </location>
</feature>
<comment type="caution">
    <text evidence="13">The sequence shown here is derived from an EMBL/GenBank/DDBJ whole genome shotgun (WGS) entry which is preliminary data.</text>
</comment>
<feature type="compositionally biased region" description="Acidic residues" evidence="9">
    <location>
        <begin position="140"/>
        <end position="149"/>
    </location>
</feature>
<dbReference type="RefSeq" id="WP_130473855.1">
    <property type="nucleotide sequence ID" value="NZ_SFCC01000002.1"/>
</dbReference>
<keyword evidence="14" id="KW-1185">Reference proteome</keyword>
<dbReference type="GO" id="GO:0030288">
    <property type="term" value="C:outer membrane-bounded periplasmic space"/>
    <property type="evidence" value="ECO:0007669"/>
    <property type="project" value="TreeGrafter"/>
</dbReference>
<dbReference type="PANTHER" id="PTHR32282">
    <property type="entry name" value="BINDING PROTEIN TRANSPEPTIDASE, PUTATIVE-RELATED"/>
    <property type="match status" value="1"/>
</dbReference>
<comment type="catalytic activity">
    <reaction evidence="8">
        <text>[GlcNAc-(1-&gt;4)-Mur2Ac(oyl-L-Ala-gamma-D-Glu-L-Lys-D-Ala-D-Ala)](n)-di-trans,octa-cis-undecaprenyl diphosphate + beta-D-GlcNAc-(1-&gt;4)-Mur2Ac(oyl-L-Ala-gamma-D-Glu-L-Lys-D-Ala-D-Ala)-di-trans,octa-cis-undecaprenyl diphosphate = [GlcNAc-(1-&gt;4)-Mur2Ac(oyl-L-Ala-gamma-D-Glu-L-Lys-D-Ala-D-Ala)](n+1)-di-trans,octa-cis-undecaprenyl diphosphate + di-trans,octa-cis-undecaprenyl diphosphate + H(+)</text>
        <dbReference type="Rhea" id="RHEA:23708"/>
        <dbReference type="Rhea" id="RHEA-COMP:9602"/>
        <dbReference type="Rhea" id="RHEA-COMP:9603"/>
        <dbReference type="ChEBI" id="CHEBI:15378"/>
        <dbReference type="ChEBI" id="CHEBI:58405"/>
        <dbReference type="ChEBI" id="CHEBI:60033"/>
        <dbReference type="ChEBI" id="CHEBI:78435"/>
        <dbReference type="EC" id="2.4.99.28"/>
    </reaction>
</comment>
<dbReference type="Proteomes" id="UP000292003">
    <property type="component" value="Unassembled WGS sequence"/>
</dbReference>
<dbReference type="InterPro" id="IPR001264">
    <property type="entry name" value="Glyco_trans_51"/>
</dbReference>
<organism evidence="13 14">
    <name type="scientific">Amycolatopsis suaedae</name>
    <dbReference type="NCBI Taxonomy" id="2510978"/>
    <lineage>
        <taxon>Bacteria</taxon>
        <taxon>Bacillati</taxon>
        <taxon>Actinomycetota</taxon>
        <taxon>Actinomycetes</taxon>
        <taxon>Pseudonocardiales</taxon>
        <taxon>Pseudonocardiaceae</taxon>
        <taxon>Amycolatopsis</taxon>
    </lineage>
</organism>
<proteinExistence type="predicted"/>
<keyword evidence="10" id="KW-1133">Transmembrane helix</keyword>
<evidence type="ECO:0000256" key="6">
    <source>
        <dbReference type="ARBA" id="ARBA00023268"/>
    </source>
</evidence>
<dbReference type="EMBL" id="SFCC01000002">
    <property type="protein sequence ID" value="RZQ65068.1"/>
    <property type="molecule type" value="Genomic_DNA"/>
</dbReference>
<dbReference type="SUPFAM" id="SSF56601">
    <property type="entry name" value="beta-lactamase/transpeptidase-like"/>
    <property type="match status" value="1"/>
</dbReference>
<evidence type="ECO:0000313" key="13">
    <source>
        <dbReference type="EMBL" id="RZQ65068.1"/>
    </source>
</evidence>
<feature type="region of interest" description="Disordered" evidence="9">
    <location>
        <begin position="1"/>
        <end position="112"/>
    </location>
</feature>
<keyword evidence="2" id="KW-0645">Protease</keyword>
<feature type="compositionally biased region" description="Low complexity" evidence="9">
    <location>
        <begin position="102"/>
        <end position="112"/>
    </location>
</feature>
<evidence type="ECO:0000256" key="4">
    <source>
        <dbReference type="ARBA" id="ARBA00022679"/>
    </source>
</evidence>
<dbReference type="InterPro" id="IPR023346">
    <property type="entry name" value="Lysozyme-like_dom_sf"/>
</dbReference>
<evidence type="ECO:0000256" key="5">
    <source>
        <dbReference type="ARBA" id="ARBA00022801"/>
    </source>
</evidence>
<dbReference type="Pfam" id="PF00912">
    <property type="entry name" value="Transgly"/>
    <property type="match status" value="1"/>
</dbReference>
<reference evidence="13 14" key="1">
    <citation type="submission" date="2019-02" db="EMBL/GenBank/DDBJ databases">
        <title>Draft genome sequence of Amycolatopsis sp. 8-3EHSu isolated from roots of Suaeda maritima.</title>
        <authorList>
            <person name="Duangmal K."/>
            <person name="Chantavorakit T."/>
        </authorList>
    </citation>
    <scope>NUCLEOTIDE SEQUENCE [LARGE SCALE GENOMIC DNA]</scope>
    <source>
        <strain evidence="13 14">8-3EHSu</strain>
    </source>
</reference>
<evidence type="ECO:0000313" key="14">
    <source>
        <dbReference type="Proteomes" id="UP000292003"/>
    </source>
</evidence>
<keyword evidence="3" id="KW-0328">Glycosyltransferase</keyword>
<dbReference type="SUPFAM" id="SSF53955">
    <property type="entry name" value="Lysozyme-like"/>
    <property type="match status" value="1"/>
</dbReference>
<evidence type="ECO:0000259" key="12">
    <source>
        <dbReference type="Pfam" id="PF00912"/>
    </source>
</evidence>
<dbReference type="OrthoDB" id="9766909at2"/>
<feature type="region of interest" description="Disordered" evidence="9">
    <location>
        <begin position="802"/>
        <end position="879"/>
    </location>
</feature>
<sequence>MNDRYGNSWPGDGRGDDGWPAEEPQWPGEPQGRGGWPSGDEAGHQWPGQEPERPRQPPRRPQGRPQGGPPPRDHRGAPPPPPPQHGGGYRPPPPDQPPLPPRRGAAPAAGAAGFPEREPELITHHEHNGTTDPRGHRDDYDDYDYDDRDDVYTASGAEGYDDEPPARGKGGLTVAERKKRRWRRVRRVAYVMVGLFVVIPAVAFAVAYFVVDVPTPEEVAAKQNKVVTYYYGDGQTELGRDIPPGGNRQILKYEQMAEITRKAVYATEDSTFETNAGFDLTAILRAVYNQVTAGVGGGSTISQQYIKKATENEEYTLTRKAVELVQSFKMNNEQEKPDIITAYLNTIYFGRGAYGVATAAEAYFGKKADQLDYSESALLAGLIQQPGRSENRAVAEERWRTALDRMLQNGWITPQQRAEAKFPTIRPLEEARPEPMDGPDQFVKARIKEELEAKGYPESKVKAGGYKIYTTIDQNAQAIAKKTVTEVMKGQPEKLKEALVAVDPKTGGVLAYYGGPRIPNVDMTDWANVPRNPGSSYKPFDLVALLEKDKGLGEIYNGRSGSTFGGSKPIRNSTNCSSDQCTVAEAMEKSVNTVFVDMVVNDTGVDAVIEAARAAGIPAKVGNVDTMQKGDSNIAIGGGNTQVTTADMATAYATFAANGVHRDQHFVSKITDADGNIVEDFSKPKEKIAFANGDADKSKQIAGNVTKSLTPVLPYSKLTCAEGRDCAGKTGTHQAVDHTNDNAQAWMVGYSPQVSAAAWVGTGEGPSEIIRDARNRPIYGKDLPGEMWQKFMNEYLKGKPKDKFEDVKPIGRVEAPPSSSKKETESSAESPTSSTSSSENPSSTESPTSSSKTNTKTNTRTPDIPWPGAGNQNGRGEDP</sequence>
<evidence type="ECO:0000256" key="10">
    <source>
        <dbReference type="SAM" id="Phobius"/>
    </source>
</evidence>
<dbReference type="GO" id="GO:0006508">
    <property type="term" value="P:proteolysis"/>
    <property type="evidence" value="ECO:0007669"/>
    <property type="project" value="UniProtKB-KW"/>
</dbReference>
<evidence type="ECO:0000256" key="1">
    <source>
        <dbReference type="ARBA" id="ARBA00022645"/>
    </source>
</evidence>
<keyword evidence="6" id="KW-0511">Multifunctional enzyme</keyword>
<keyword evidence="1" id="KW-0121">Carboxypeptidase</keyword>
<keyword evidence="10" id="KW-0472">Membrane</keyword>
<dbReference type="InterPro" id="IPR012338">
    <property type="entry name" value="Beta-lactam/transpept-like"/>
</dbReference>
<dbReference type="Pfam" id="PF00905">
    <property type="entry name" value="Transpeptidase"/>
    <property type="match status" value="1"/>
</dbReference>
<comment type="catalytic activity">
    <reaction evidence="7">
        <text>Preferential cleavage: (Ac)2-L-Lys-D-Ala-|-D-Ala. Also transpeptidation of peptidyl-alanyl moieties that are N-acyl substituents of D-alanine.</text>
        <dbReference type="EC" id="3.4.16.4"/>
    </reaction>
</comment>
<dbReference type="AlphaFoldDB" id="A0A4Q7JD57"/>
<evidence type="ECO:0000256" key="2">
    <source>
        <dbReference type="ARBA" id="ARBA00022670"/>
    </source>
</evidence>
<dbReference type="Gene3D" id="3.40.710.10">
    <property type="entry name" value="DD-peptidase/beta-lactamase superfamily"/>
    <property type="match status" value="1"/>
</dbReference>
<dbReference type="InterPro" id="IPR036950">
    <property type="entry name" value="PBP_transglycosylase"/>
</dbReference>
<protein>
    <submittedName>
        <fullName evidence="13">Penicillin-binding protein</fullName>
    </submittedName>
</protein>
<accession>A0A4Q7JD57</accession>
<feature type="region of interest" description="Disordered" evidence="9">
    <location>
        <begin position="124"/>
        <end position="172"/>
    </location>
</feature>
<name>A0A4Q7JD57_9PSEU</name>
<dbReference type="GO" id="GO:0008955">
    <property type="term" value="F:peptidoglycan glycosyltransferase activity"/>
    <property type="evidence" value="ECO:0007669"/>
    <property type="project" value="UniProtKB-EC"/>
</dbReference>
<keyword evidence="4" id="KW-0808">Transferase</keyword>
<feature type="compositionally biased region" description="Low complexity" evidence="9">
    <location>
        <begin position="827"/>
        <end position="859"/>
    </location>
</feature>